<dbReference type="SMART" id="SM00255">
    <property type="entry name" value="TIR"/>
    <property type="match status" value="1"/>
</dbReference>
<dbReference type="Gene3D" id="3.40.50.10140">
    <property type="entry name" value="Toll/interleukin-1 receptor homology (TIR) domain"/>
    <property type="match status" value="1"/>
</dbReference>
<dbReference type="InterPro" id="IPR035897">
    <property type="entry name" value="Toll_tir_struct_dom_sf"/>
</dbReference>
<dbReference type="PROSITE" id="PS50104">
    <property type="entry name" value="TIR"/>
    <property type="match status" value="1"/>
</dbReference>
<feature type="domain" description="TIR" evidence="1">
    <location>
        <begin position="405"/>
        <end position="541"/>
    </location>
</feature>
<sequence length="687" mass="80030">MTEYQSEMLSWNYGDGYENVDMEKIIQVFQDFVDNITLKTSEEMTKSDVVFQQLLNKFQQVRENEDNLQDLIHGTIPLCNEFIDTIEKVNFTCMNDFQNCLKLFRHIESVFQIIISMEDEKFLIREIFFALLNLLSKPQICFHLNDDQHTTIPHKEVYKCVTNLLLSLACHKIILVPFMSDDSTTRKYTDIFNAMYKRVERNLQLSTHTRQPTVPDNQTTLVILSFFWNLSDRTVIVPWLLDIGLTEDHRDSYGFHVSEPLAVFTKLFVDDRSLEYVLSHAETDPQLDVISTINLFIDLFMKFRGAFVEKKQLEQFTCTALLNILWSISFQDRYKTKLQQNKDFMKTITSLAMDNGEKIVEEYVSRSMESMIKAANGILYNLNEISDDQNADIADRQLISNASCEKPMIMISYAHSNNHFCNKILAELKEKGNLFGIWIDRDYCSSNEDLWEKIALGIKQSNLVLCLLSQEYFNSKSCRKEAIFAIKRKKSIIPVYIGEPGDCDWLDIHIAELKYVRFKNNTEKLDHDRLQELSKTIEATIKTTQTQPLQQRAKQHTILTRSPKEAEIIKSTTFDVNKPVEKWTVDDIHAWFDSHKVPDTLVKLFDFQSVAEMHEYALKLRKGSKKEFIKYEQRYAKNHGGEELEEYIFNRFKNAILKLPNSPNQTMKTSICSSQISTPKSSTCTIS</sequence>
<dbReference type="PANTHER" id="PTHR46270">
    <property type="entry name" value="ARMADILLO-TYPE FOLD-RELATED"/>
    <property type="match status" value="1"/>
</dbReference>
<dbReference type="GO" id="GO:0007165">
    <property type="term" value="P:signal transduction"/>
    <property type="evidence" value="ECO:0007669"/>
    <property type="project" value="InterPro"/>
</dbReference>
<evidence type="ECO:0000313" key="2">
    <source>
        <dbReference type="EMBL" id="CAF0813995.1"/>
    </source>
</evidence>
<reference evidence="2" key="1">
    <citation type="submission" date="2021-02" db="EMBL/GenBank/DDBJ databases">
        <authorList>
            <person name="Nowell W R."/>
        </authorList>
    </citation>
    <scope>NUCLEOTIDE SEQUENCE</scope>
</reference>
<accession>A0A813TKQ6</accession>
<proteinExistence type="predicted"/>
<dbReference type="SUPFAM" id="SSF52200">
    <property type="entry name" value="Toll/Interleukin receptor TIR domain"/>
    <property type="match status" value="1"/>
</dbReference>
<dbReference type="Pfam" id="PF13676">
    <property type="entry name" value="TIR_2"/>
    <property type="match status" value="1"/>
</dbReference>
<name>A0A813TKQ6_9BILA</name>
<protein>
    <recommendedName>
        <fullName evidence="1">TIR domain-containing protein</fullName>
    </recommendedName>
</protein>
<dbReference type="EMBL" id="CAJNOL010000070">
    <property type="protein sequence ID" value="CAF0813995.1"/>
    <property type="molecule type" value="Genomic_DNA"/>
</dbReference>
<dbReference type="InterPro" id="IPR000157">
    <property type="entry name" value="TIR_dom"/>
</dbReference>
<dbReference type="AlphaFoldDB" id="A0A813TKQ6"/>
<dbReference type="Proteomes" id="UP000663870">
    <property type="component" value="Unassembled WGS sequence"/>
</dbReference>
<comment type="caution">
    <text evidence="2">The sequence shown here is derived from an EMBL/GenBank/DDBJ whole genome shotgun (WGS) entry which is preliminary data.</text>
</comment>
<evidence type="ECO:0000259" key="1">
    <source>
        <dbReference type="PROSITE" id="PS50104"/>
    </source>
</evidence>
<gene>
    <name evidence="2" type="ORF">JXQ802_LOCUS4857</name>
</gene>
<dbReference type="PANTHER" id="PTHR46270:SF2">
    <property type="entry name" value="TIR DOMAIN-CONTAINING PROTEIN"/>
    <property type="match status" value="1"/>
</dbReference>
<keyword evidence="3" id="KW-1185">Reference proteome</keyword>
<organism evidence="2 3">
    <name type="scientific">Rotaria sordida</name>
    <dbReference type="NCBI Taxonomy" id="392033"/>
    <lineage>
        <taxon>Eukaryota</taxon>
        <taxon>Metazoa</taxon>
        <taxon>Spiralia</taxon>
        <taxon>Gnathifera</taxon>
        <taxon>Rotifera</taxon>
        <taxon>Eurotatoria</taxon>
        <taxon>Bdelloidea</taxon>
        <taxon>Philodinida</taxon>
        <taxon>Philodinidae</taxon>
        <taxon>Rotaria</taxon>
    </lineage>
</organism>
<evidence type="ECO:0000313" key="3">
    <source>
        <dbReference type="Proteomes" id="UP000663870"/>
    </source>
</evidence>